<reference evidence="3" key="1">
    <citation type="submission" date="2016-04" db="EMBL/GenBank/DDBJ databases">
        <authorList>
            <person name="Chen S.-C."/>
            <person name="Lai M.-C."/>
        </authorList>
    </citation>
    <scope>NUCLEOTIDE SEQUENCE [LARGE SCALE GENOMIC DNA]</scope>
    <source>
        <strain evidence="3">AB14</strain>
    </source>
</reference>
<sequence length="107" mass="11019">MGERNVRWGTVGISVLLASTGIARLGNHVWLVLFGGLAILLLGSSIVSIPDTALGIVGGSLTGCVGLYWLTRGDLLLGGGLLVGTLLVIADYLRKVRTDGSGTLRSS</sequence>
<feature type="transmembrane region" description="Helical" evidence="1">
    <location>
        <begin position="75"/>
        <end position="93"/>
    </location>
</feature>
<accession>A0A1S8AXE3</accession>
<name>A0A1S8AXE3_9EURY</name>
<feature type="transmembrane region" description="Helical" evidence="1">
    <location>
        <begin position="30"/>
        <end position="47"/>
    </location>
</feature>
<dbReference type="Proteomes" id="UP000189370">
    <property type="component" value="Unassembled WGS sequence"/>
</dbReference>
<keyword evidence="1" id="KW-0472">Membrane</keyword>
<comment type="caution">
    <text evidence="2">The sequence shown here is derived from an EMBL/GenBank/DDBJ whole genome shotgun (WGS) entry which is preliminary data.</text>
</comment>
<keyword evidence="3" id="KW-1185">Reference proteome</keyword>
<dbReference type="AlphaFoldDB" id="A0A1S8AXE3"/>
<gene>
    <name evidence="2" type="ORF">A6E15_09520</name>
</gene>
<dbReference type="STRING" id="301967.A6E15_09520"/>
<evidence type="ECO:0000313" key="3">
    <source>
        <dbReference type="Proteomes" id="UP000189370"/>
    </source>
</evidence>
<evidence type="ECO:0000313" key="2">
    <source>
        <dbReference type="EMBL" id="OLZ41211.1"/>
    </source>
</evidence>
<evidence type="ECO:0000256" key="1">
    <source>
        <dbReference type="SAM" id="Phobius"/>
    </source>
</evidence>
<protein>
    <submittedName>
        <fullName evidence="2">Uncharacterized protein</fullName>
    </submittedName>
</protein>
<dbReference type="EMBL" id="LWLN01000001">
    <property type="protein sequence ID" value="OLZ41211.1"/>
    <property type="molecule type" value="Genomic_DNA"/>
</dbReference>
<keyword evidence="1" id="KW-0812">Transmembrane</keyword>
<proteinExistence type="predicted"/>
<keyword evidence="1" id="KW-1133">Transmembrane helix</keyword>
<organism evidence="2 3">
    <name type="scientific">Natrinema saccharevitans</name>
    <dbReference type="NCBI Taxonomy" id="301967"/>
    <lineage>
        <taxon>Archaea</taxon>
        <taxon>Methanobacteriati</taxon>
        <taxon>Methanobacteriota</taxon>
        <taxon>Stenosarchaea group</taxon>
        <taxon>Halobacteria</taxon>
        <taxon>Halobacteriales</taxon>
        <taxon>Natrialbaceae</taxon>
        <taxon>Natrinema</taxon>
    </lineage>
</organism>